<organism evidence="7 8">
    <name type="scientific">Albibacterium bauzanense</name>
    <dbReference type="NCBI Taxonomy" id="653929"/>
    <lineage>
        <taxon>Bacteria</taxon>
        <taxon>Pseudomonadati</taxon>
        <taxon>Bacteroidota</taxon>
        <taxon>Sphingobacteriia</taxon>
        <taxon>Sphingobacteriales</taxon>
        <taxon>Sphingobacteriaceae</taxon>
        <taxon>Albibacterium</taxon>
    </lineage>
</organism>
<dbReference type="Proteomes" id="UP000294616">
    <property type="component" value="Unassembled WGS sequence"/>
</dbReference>
<dbReference type="InterPro" id="IPR002938">
    <property type="entry name" value="FAD-bd"/>
</dbReference>
<dbReference type="OrthoDB" id="9766816at2"/>
<evidence type="ECO:0000313" key="8">
    <source>
        <dbReference type="Proteomes" id="UP000294616"/>
    </source>
</evidence>
<dbReference type="GO" id="GO:0016709">
    <property type="term" value="F:oxidoreductase activity, acting on paired donors, with incorporation or reduction of molecular oxygen, NAD(P)H as one donor, and incorporation of one atom of oxygen"/>
    <property type="evidence" value="ECO:0007669"/>
    <property type="project" value="UniProtKB-ARBA"/>
</dbReference>
<evidence type="ECO:0000256" key="4">
    <source>
        <dbReference type="ARBA" id="ARBA00022827"/>
    </source>
</evidence>
<dbReference type="AlphaFoldDB" id="A0A4R1LX34"/>
<name>A0A4R1LX34_9SPHI</name>
<evidence type="ECO:0000256" key="3">
    <source>
        <dbReference type="ARBA" id="ARBA00022630"/>
    </source>
</evidence>
<dbReference type="SUPFAM" id="SSF52833">
    <property type="entry name" value="Thioredoxin-like"/>
    <property type="match status" value="1"/>
</dbReference>
<evidence type="ECO:0000259" key="6">
    <source>
        <dbReference type="Pfam" id="PF07976"/>
    </source>
</evidence>
<dbReference type="Gene3D" id="3.40.30.120">
    <property type="match status" value="1"/>
</dbReference>
<dbReference type="InterPro" id="IPR050641">
    <property type="entry name" value="RIFMO-like"/>
</dbReference>
<dbReference type="SUPFAM" id="SSF51905">
    <property type="entry name" value="FAD/NAD(P)-binding domain"/>
    <property type="match status" value="1"/>
</dbReference>
<dbReference type="RefSeq" id="WP_132223717.1">
    <property type="nucleotide sequence ID" value="NZ_SMGO01000002.1"/>
</dbReference>
<dbReference type="PRINTS" id="PR00420">
    <property type="entry name" value="RNGMNOXGNASE"/>
</dbReference>
<comment type="similarity">
    <text evidence="2">Belongs to the PheA/TfdB FAD monooxygenase family.</text>
</comment>
<evidence type="ECO:0000256" key="2">
    <source>
        <dbReference type="ARBA" id="ARBA00007801"/>
    </source>
</evidence>
<evidence type="ECO:0000259" key="5">
    <source>
        <dbReference type="Pfam" id="PF01494"/>
    </source>
</evidence>
<dbReference type="Pfam" id="PF01494">
    <property type="entry name" value="FAD_binding_3"/>
    <property type="match status" value="1"/>
</dbReference>
<proteinExistence type="inferred from homology"/>
<protein>
    <submittedName>
        <fullName evidence="7">2-polyprenyl-6-methoxyphenol hydroxylase-like FAD-dependent oxidoreductase</fullName>
    </submittedName>
</protein>
<dbReference type="InterPro" id="IPR036249">
    <property type="entry name" value="Thioredoxin-like_sf"/>
</dbReference>
<keyword evidence="8" id="KW-1185">Reference proteome</keyword>
<dbReference type="Gene3D" id="3.30.70.2450">
    <property type="match status" value="1"/>
</dbReference>
<comment type="cofactor">
    <cofactor evidence="1">
        <name>FAD</name>
        <dbReference type="ChEBI" id="CHEBI:57692"/>
    </cofactor>
</comment>
<dbReference type="Gene3D" id="3.50.50.60">
    <property type="entry name" value="FAD/NAD(P)-binding domain"/>
    <property type="match status" value="1"/>
</dbReference>
<evidence type="ECO:0000313" key="7">
    <source>
        <dbReference type="EMBL" id="TCK83110.1"/>
    </source>
</evidence>
<sequence>MNTGDQTDTVLIIGANPAGLLLAAQLLRFGIHPVVIDHKSSSSKISPSILLQPRTFEIFNQLDLVNELLHAGLECDGLAIQIESEVINYISYAQWVSESGFSSLLNIEQRKIEEVLINYLTVKACPIYWNSELISFNQNSSTVRIELNKDGHVGTRIFKWLVVAEKEQFNIKENLNISYNHWSTNRSIYQLVLRTDELHNRNQHLFLKGNGFAFATPINDSGSYDFVGSLPKGTSLEIDFNDIKQHLDKALGFSIPVESEEWHKTTVLQSYLANECYKQRCLLIGNAVFRQSGFMGNEINSGMQDAYNIGWKLANICLGKQEESLLNSYQEERKGINDARFKKISWLFKLFKGSLILPYNTRKYSIKKILEKSDWYDVDSNYQKSNLSVHHSRGRKIKAGDRLPFINIYDEKKQEETDLFQWCKRPGFVLLVLGNLSNNSLFILAQWMKQKYTSYMHLFYLPYSSKNQAVFDAFEINQEQNKMILVRPDMYIAYIHDVVNANLIDTYMIEVMKWKF</sequence>
<feature type="domain" description="Phenol hydroxylase-like C-terminal dimerisation" evidence="6">
    <location>
        <begin position="446"/>
        <end position="512"/>
    </location>
</feature>
<accession>A0A4R1LX34</accession>
<dbReference type="Pfam" id="PF07976">
    <property type="entry name" value="Phe_hydrox_dim"/>
    <property type="match status" value="1"/>
</dbReference>
<dbReference type="PANTHER" id="PTHR43004">
    <property type="entry name" value="TRK SYSTEM POTASSIUM UPTAKE PROTEIN"/>
    <property type="match status" value="1"/>
</dbReference>
<gene>
    <name evidence="7" type="ORF">C8N28_1697</name>
</gene>
<feature type="domain" description="FAD-binding" evidence="5">
    <location>
        <begin position="9"/>
        <end position="336"/>
    </location>
</feature>
<keyword evidence="4" id="KW-0274">FAD</keyword>
<dbReference type="GO" id="GO:0071949">
    <property type="term" value="F:FAD binding"/>
    <property type="evidence" value="ECO:0007669"/>
    <property type="project" value="InterPro"/>
</dbReference>
<dbReference type="PANTHER" id="PTHR43004:SF19">
    <property type="entry name" value="BINDING MONOOXYGENASE, PUTATIVE (JCVI)-RELATED"/>
    <property type="match status" value="1"/>
</dbReference>
<reference evidence="7 8" key="1">
    <citation type="submission" date="2019-03" db="EMBL/GenBank/DDBJ databases">
        <title>Genomic Encyclopedia of Archaeal and Bacterial Type Strains, Phase II (KMG-II): from individual species to whole genera.</title>
        <authorList>
            <person name="Goeker M."/>
        </authorList>
    </citation>
    <scope>NUCLEOTIDE SEQUENCE [LARGE SCALE GENOMIC DNA]</scope>
    <source>
        <strain evidence="7 8">DSM 22554</strain>
    </source>
</reference>
<dbReference type="InterPro" id="IPR036188">
    <property type="entry name" value="FAD/NAD-bd_sf"/>
</dbReference>
<dbReference type="EMBL" id="SMGO01000002">
    <property type="protein sequence ID" value="TCK83110.1"/>
    <property type="molecule type" value="Genomic_DNA"/>
</dbReference>
<keyword evidence="3" id="KW-0285">Flavoprotein</keyword>
<dbReference type="InterPro" id="IPR012941">
    <property type="entry name" value="Phe_hydrox_C_dim_dom"/>
</dbReference>
<comment type="caution">
    <text evidence="7">The sequence shown here is derived from an EMBL/GenBank/DDBJ whole genome shotgun (WGS) entry which is preliminary data.</text>
</comment>
<evidence type="ECO:0000256" key="1">
    <source>
        <dbReference type="ARBA" id="ARBA00001974"/>
    </source>
</evidence>